<evidence type="ECO:0000313" key="8">
    <source>
        <dbReference type="Proteomes" id="UP000824681"/>
    </source>
</evidence>
<dbReference type="Gene3D" id="3.90.1310.10">
    <property type="entry name" value="Penicillin-binding protein 2a (Domain 2)"/>
    <property type="match status" value="1"/>
</dbReference>
<dbReference type="InterPro" id="IPR036138">
    <property type="entry name" value="PBP_dimer_sf"/>
</dbReference>
<evidence type="ECO:0000259" key="5">
    <source>
        <dbReference type="Pfam" id="PF00905"/>
    </source>
</evidence>
<dbReference type="PANTHER" id="PTHR30627:SF1">
    <property type="entry name" value="PEPTIDOGLYCAN D,D-TRANSPEPTIDASE FTSI"/>
    <property type="match status" value="1"/>
</dbReference>
<sequence>MRESGGRGQGPGRGAGGAGSQGGPGAARRTPGGPGRAGRQGGSARSEGTGRPASPDNPPRQPRKRPDPLDLPFGPDDDPRARPPRDDDDLPPSDDAPPTPGDRRSPRGRPRPDTGRTGGTRGRGDDEPGARRRPPREDDRPRGRAAAQSRDPGPRTRTPGSRDDAGRDDHGRSRRVPADRDHDRMRGRVQDRDDRRTFREGRAGEARTRGRQDDAQDRGGRDDDARARGRQDDDGAPRRPRPGERDRVPPRRPADGPRGPRGGDVPPPRGPGRRPPAPPRPPKPPLVLRLGSPRRRINIGLIGMTFVLSIFAGRLIQMQGLDSKVYEAAAVDQRRHVETIPAKRGSITDVNGHDLAVTVEARELSIDPSKITDVGVRAKVAKVLAQQLGKSEQDMAAKLARVDTRYQRLASDVDPVVASRLLRASIPALSAKKTYRRVYPAGDLAGSLIGFVGDEGKGLIGIERTSNKLLAGRDGRQRVETGRDGQRIPMTSSQRTAPVNGQDVRLTIDRDVQWAAQKSIADQVEESGADSGTVIVMDVRTAQIVAMANAPELDLGNWRSAPASSQINKAAADVFEPGSTNKVITAAAALEARMVTPDTVFRVPDRIKCYDRVLRDAHAHAAESMTFRQAMAESSNVATVMAARKVGSARLYAMLKAFGFGSTPGGGVPGAEAGLLPDYRKWSGSQSCTVAYGQGVSVTALQMASVYQTIANGGVKIEPQIVAGTTDASGRHVPAAPGKQTRVVSETTAKEITTMLESAVGEEGTGHLAAIPGYRVAGKTGTANRYDAALGRYDGYTASFVGFAPADAPRLVVLSVLQNPKNGHFGGQLAAPVFKDVMTFAIKSKKIPPTGSTVAPVRTRTGE</sequence>
<dbReference type="RefSeq" id="WP_020545500.1">
    <property type="nucleotide sequence ID" value="NZ_CP068985.1"/>
</dbReference>
<evidence type="ECO:0000256" key="2">
    <source>
        <dbReference type="ARBA" id="ARBA00007171"/>
    </source>
</evidence>
<feature type="compositionally biased region" description="Basic and acidic residues" evidence="4">
    <location>
        <begin position="122"/>
        <end position="142"/>
    </location>
</feature>
<dbReference type="InterPro" id="IPR050515">
    <property type="entry name" value="Beta-lactam/transpept"/>
</dbReference>
<dbReference type="SUPFAM" id="SSF56519">
    <property type="entry name" value="Penicillin binding protein dimerisation domain"/>
    <property type="match status" value="1"/>
</dbReference>
<feature type="compositionally biased region" description="Gly residues" evidence="4">
    <location>
        <begin position="1"/>
        <end position="25"/>
    </location>
</feature>
<dbReference type="Gene3D" id="3.40.710.10">
    <property type="entry name" value="DD-peptidase/beta-lactamase superfamily"/>
    <property type="match status" value="1"/>
</dbReference>
<dbReference type="Proteomes" id="UP000824681">
    <property type="component" value="Chromosome"/>
</dbReference>
<protein>
    <submittedName>
        <fullName evidence="7">Penicillin-binding protein PbpB</fullName>
        <ecNumber evidence="7">2.4.1.129</ecNumber>
    </submittedName>
</protein>
<dbReference type="InterPro" id="IPR001460">
    <property type="entry name" value="PCN-bd_Tpept"/>
</dbReference>
<evidence type="ECO:0000256" key="4">
    <source>
        <dbReference type="SAM" id="MobiDB-lite"/>
    </source>
</evidence>
<keyword evidence="7" id="KW-0328">Glycosyltransferase</keyword>
<dbReference type="Gene3D" id="3.30.450.330">
    <property type="match status" value="1"/>
</dbReference>
<evidence type="ECO:0000256" key="1">
    <source>
        <dbReference type="ARBA" id="ARBA00004370"/>
    </source>
</evidence>
<evidence type="ECO:0000256" key="3">
    <source>
        <dbReference type="ARBA" id="ARBA00023136"/>
    </source>
</evidence>
<comment type="subcellular location">
    <subcellularLocation>
        <location evidence="1">Membrane</location>
    </subcellularLocation>
</comment>
<accession>A0ABX8TYY3</accession>
<evidence type="ECO:0000313" key="7">
    <source>
        <dbReference type="EMBL" id="QYC40682.1"/>
    </source>
</evidence>
<keyword evidence="3" id="KW-0472">Membrane</keyword>
<dbReference type="Pfam" id="PF00905">
    <property type="entry name" value="Transpeptidase"/>
    <property type="match status" value="1"/>
</dbReference>
<name>A0ABX8TYY3_9ACTN</name>
<dbReference type="InterPro" id="IPR005311">
    <property type="entry name" value="PBP_dimer"/>
</dbReference>
<proteinExistence type="inferred from homology"/>
<dbReference type="GO" id="GO:0016757">
    <property type="term" value="F:glycosyltransferase activity"/>
    <property type="evidence" value="ECO:0007669"/>
    <property type="project" value="UniProtKB-KW"/>
</dbReference>
<feature type="compositionally biased region" description="Gly residues" evidence="4">
    <location>
        <begin position="32"/>
        <end position="41"/>
    </location>
</feature>
<feature type="compositionally biased region" description="Basic and acidic residues" evidence="4">
    <location>
        <begin position="475"/>
        <end position="486"/>
    </location>
</feature>
<feature type="compositionally biased region" description="Polar residues" evidence="4">
    <location>
        <begin position="489"/>
        <end position="499"/>
    </location>
</feature>
<reference evidence="7 8" key="1">
    <citation type="journal article" date="2021" name="ACS Chem. Biol.">
        <title>Genomic-Led Discovery of a Novel Glycopeptide Antibiotic by Nonomuraea coxensis DSM 45129.</title>
        <authorList>
            <person name="Yushchuk O."/>
            <person name="Vior N.M."/>
            <person name="Andreo-Vidal A."/>
            <person name="Berini F."/>
            <person name="Ruckert C."/>
            <person name="Busche T."/>
            <person name="Binda E."/>
            <person name="Kalinowski J."/>
            <person name="Truman A.W."/>
            <person name="Marinelli F."/>
        </authorList>
    </citation>
    <scope>NUCLEOTIDE SEQUENCE [LARGE SCALE GENOMIC DNA]</scope>
    <source>
        <strain evidence="7 8">DSM 45129</strain>
    </source>
</reference>
<feature type="compositionally biased region" description="Pro residues" evidence="4">
    <location>
        <begin position="265"/>
        <end position="285"/>
    </location>
</feature>
<feature type="region of interest" description="Disordered" evidence="4">
    <location>
        <begin position="475"/>
        <end position="499"/>
    </location>
</feature>
<organism evidence="7 8">
    <name type="scientific">Nonomuraea coxensis DSM 45129</name>
    <dbReference type="NCBI Taxonomy" id="1122611"/>
    <lineage>
        <taxon>Bacteria</taxon>
        <taxon>Bacillati</taxon>
        <taxon>Actinomycetota</taxon>
        <taxon>Actinomycetes</taxon>
        <taxon>Streptosporangiales</taxon>
        <taxon>Streptosporangiaceae</taxon>
        <taxon>Nonomuraea</taxon>
    </lineage>
</organism>
<dbReference type="SUPFAM" id="SSF56601">
    <property type="entry name" value="beta-lactamase/transpeptidase-like"/>
    <property type="match status" value="1"/>
</dbReference>
<dbReference type="Pfam" id="PF03717">
    <property type="entry name" value="PBP_dimer"/>
    <property type="match status" value="1"/>
</dbReference>
<dbReference type="EC" id="2.4.1.129" evidence="7"/>
<feature type="domain" description="Penicillin-binding protein dimerisation" evidence="6">
    <location>
        <begin position="339"/>
        <end position="488"/>
    </location>
</feature>
<keyword evidence="8" id="KW-1185">Reference proteome</keyword>
<keyword evidence="7" id="KW-0808">Transferase</keyword>
<feature type="domain" description="Penicillin-binding protein transpeptidase" evidence="5">
    <location>
        <begin position="532"/>
        <end position="838"/>
    </location>
</feature>
<comment type="similarity">
    <text evidence="2">Belongs to the transpeptidase family.</text>
</comment>
<feature type="compositionally biased region" description="Basic and acidic residues" evidence="4">
    <location>
        <begin position="160"/>
        <end position="255"/>
    </location>
</feature>
<dbReference type="EMBL" id="CP068985">
    <property type="protein sequence ID" value="QYC40682.1"/>
    <property type="molecule type" value="Genomic_DNA"/>
</dbReference>
<dbReference type="PANTHER" id="PTHR30627">
    <property type="entry name" value="PEPTIDOGLYCAN D,D-TRANSPEPTIDASE"/>
    <property type="match status" value="1"/>
</dbReference>
<feature type="region of interest" description="Disordered" evidence="4">
    <location>
        <begin position="1"/>
        <end position="289"/>
    </location>
</feature>
<evidence type="ECO:0000259" key="6">
    <source>
        <dbReference type="Pfam" id="PF03717"/>
    </source>
</evidence>
<dbReference type="InterPro" id="IPR012338">
    <property type="entry name" value="Beta-lactam/transpept-like"/>
</dbReference>
<feature type="compositionally biased region" description="Basic and acidic residues" evidence="4">
    <location>
        <begin position="101"/>
        <end position="114"/>
    </location>
</feature>
<gene>
    <name evidence="7" type="primary">pbpB</name>
    <name evidence="7" type="ORF">Nocox_15335</name>
</gene>